<evidence type="ECO:0000256" key="2">
    <source>
        <dbReference type="SAM" id="SignalP"/>
    </source>
</evidence>
<feature type="signal peptide" evidence="2">
    <location>
        <begin position="1"/>
        <end position="20"/>
    </location>
</feature>
<dbReference type="KEGG" id="hfv:R50_0942"/>
<evidence type="ECO:0000313" key="3">
    <source>
        <dbReference type="EMBL" id="CAB1128448.1"/>
    </source>
</evidence>
<feature type="compositionally biased region" description="Basic and acidic residues" evidence="1">
    <location>
        <begin position="483"/>
        <end position="495"/>
    </location>
</feature>
<feature type="compositionally biased region" description="Polar residues" evidence="1">
    <location>
        <begin position="538"/>
        <end position="551"/>
    </location>
</feature>
<evidence type="ECO:0000256" key="1">
    <source>
        <dbReference type="SAM" id="MobiDB-lite"/>
    </source>
</evidence>
<proteinExistence type="predicted"/>
<feature type="region of interest" description="Disordered" evidence="1">
    <location>
        <begin position="479"/>
        <end position="551"/>
    </location>
</feature>
<dbReference type="Proteomes" id="UP000503399">
    <property type="component" value="Chromosome"/>
</dbReference>
<keyword evidence="4" id="KW-1185">Reference proteome</keyword>
<dbReference type="PROSITE" id="PS51257">
    <property type="entry name" value="PROKAR_LIPOPROTEIN"/>
    <property type="match status" value="1"/>
</dbReference>
<dbReference type="AlphaFoldDB" id="A0A6F8ZEZ9"/>
<accession>A0A6F8ZEZ9</accession>
<evidence type="ECO:0008006" key="5">
    <source>
        <dbReference type="Google" id="ProtNLM"/>
    </source>
</evidence>
<feature type="compositionally biased region" description="Basic residues" evidence="1">
    <location>
        <begin position="411"/>
        <end position="435"/>
    </location>
</feature>
<reference evidence="3 4" key="1">
    <citation type="submission" date="2020-02" db="EMBL/GenBank/DDBJ databases">
        <authorList>
            <person name="Hogendoorn C."/>
        </authorList>
    </citation>
    <scope>NUCLEOTIDE SEQUENCE [LARGE SCALE GENOMIC DNA]</scope>
    <source>
        <strain evidence="3">R501</strain>
    </source>
</reference>
<sequence length="551" mass="57340">MDKRRVRAAALLVMAGLAGGCGGPARPAAVRPAGGTRTAATVPGGWRVWTPAGVTGFTTGPVAVALRGRGLDTLSVHPVSRFSSRLEVTDAGGRVIWTLDHVGAVAVYRFAGHLPVLLLRADADFCGSGGCVYRSYTWNPARGAFVPVPAPAAAAVAYRYDPATAAFTAVPQPLEGLTPADWSGFVTAGTRGPGVTVRLYDTLQHVQTQDWRYESRASDPTGRWVPAGPARFGPDSPVGSGALVALGDTPGAAAEAFVTAAELGLPRQAASLAAPGADVPALRARLTSVLGGDTEPGFTVLPGTSPDVALAVWAVSGSNPALHQARVTLRMTDVRGRWRVADLSVAPGRKPAVATVGQVLDVLARSPQVTGFFASQPGALVTEVSPVAYGSWGVYAGSRPGAHHRPMDRGRGHRHGGARSRSRHLSRSRPVRRCPWHPGGAAHPPGSPGPLRTRTGGIPASGLARAAVVGAGRVAYNLGEPHGGNENRVREDLSRWQRLPRSAPSAGGPRGSPARPASCTVPDMWRSRTSGWKCGRWSPNSGWSRSRCNGR</sequence>
<protein>
    <recommendedName>
        <fullName evidence="5">Lipoprotein LpqB beta-propeller domain-containing protein</fullName>
    </recommendedName>
</protein>
<evidence type="ECO:0000313" key="4">
    <source>
        <dbReference type="Proteomes" id="UP000503399"/>
    </source>
</evidence>
<feature type="chain" id="PRO_5039679770" description="Lipoprotein LpqB beta-propeller domain-containing protein" evidence="2">
    <location>
        <begin position="21"/>
        <end position="551"/>
    </location>
</feature>
<dbReference type="EMBL" id="LR778114">
    <property type="protein sequence ID" value="CAB1128448.1"/>
    <property type="molecule type" value="Genomic_DNA"/>
</dbReference>
<organism evidence="3 4">
    <name type="scientific">Candidatus Hydrogenisulfobacillus filiaventi</name>
    <dbReference type="NCBI Taxonomy" id="2707344"/>
    <lineage>
        <taxon>Bacteria</taxon>
        <taxon>Bacillati</taxon>
        <taxon>Bacillota</taxon>
        <taxon>Clostridia</taxon>
        <taxon>Eubacteriales</taxon>
        <taxon>Clostridiales Family XVII. Incertae Sedis</taxon>
        <taxon>Candidatus Hydrogenisulfobacillus</taxon>
    </lineage>
</organism>
<keyword evidence="2" id="KW-0732">Signal</keyword>
<gene>
    <name evidence="3" type="ORF">R50_0942</name>
</gene>
<feature type="region of interest" description="Disordered" evidence="1">
    <location>
        <begin position="399"/>
        <end position="458"/>
    </location>
</feature>
<name>A0A6F8ZEZ9_9FIRM</name>